<evidence type="ECO:0000313" key="2">
    <source>
        <dbReference type="Proteomes" id="UP000006352"/>
    </source>
</evidence>
<dbReference type="InParanoid" id="J7SD78"/>
<proteinExistence type="predicted"/>
<gene>
    <name evidence="1" type="ORF">FIBRA_09605</name>
</gene>
<protein>
    <submittedName>
        <fullName evidence="1">Uncharacterized protein</fullName>
    </submittedName>
</protein>
<sequence length="46" mass="4763">MSEGGPPIGSLEDFLCFVSSGVSCGRGINEILSRFDVLGRSTLVCG</sequence>
<dbReference type="GeneID" id="24102158"/>
<dbReference type="Proteomes" id="UP000006352">
    <property type="component" value="Unassembled WGS sequence"/>
</dbReference>
<dbReference type="RefSeq" id="XP_012177279.1">
    <property type="nucleotide sequence ID" value="XM_012321889.1"/>
</dbReference>
<keyword evidence="2" id="KW-1185">Reference proteome</keyword>
<dbReference type="HOGENOM" id="CLU_3191322_0_0_1"/>
<reference evidence="1 2" key="1">
    <citation type="journal article" date="2012" name="Appl. Environ. Microbiol.">
        <title>Short-read sequencing for genomic analysis of the brown rot fungus Fibroporia radiculosa.</title>
        <authorList>
            <person name="Tang J.D."/>
            <person name="Perkins A.D."/>
            <person name="Sonstegard T.S."/>
            <person name="Schroeder S.G."/>
            <person name="Burgess S.C."/>
            <person name="Diehl S.V."/>
        </authorList>
    </citation>
    <scope>NUCLEOTIDE SEQUENCE [LARGE SCALE GENOMIC DNA]</scope>
    <source>
        <strain evidence="1 2">TFFH 294</strain>
    </source>
</reference>
<dbReference type="EMBL" id="HE797720">
    <property type="protein sequence ID" value="CCM07258.1"/>
    <property type="molecule type" value="Genomic_DNA"/>
</dbReference>
<name>J7SD78_9APHY</name>
<evidence type="ECO:0000313" key="1">
    <source>
        <dbReference type="EMBL" id="CCM07258.1"/>
    </source>
</evidence>
<accession>J7SD78</accession>
<dbReference type="AlphaFoldDB" id="J7SD78"/>
<organism evidence="1 2">
    <name type="scientific">Fibroporia radiculosa</name>
    <dbReference type="NCBI Taxonomy" id="599839"/>
    <lineage>
        <taxon>Eukaryota</taxon>
        <taxon>Fungi</taxon>
        <taxon>Dikarya</taxon>
        <taxon>Basidiomycota</taxon>
        <taxon>Agaricomycotina</taxon>
        <taxon>Agaricomycetes</taxon>
        <taxon>Polyporales</taxon>
        <taxon>Fibroporiaceae</taxon>
        <taxon>Fibroporia</taxon>
    </lineage>
</organism>